<feature type="transmembrane region" description="Helical" evidence="8">
    <location>
        <begin position="190"/>
        <end position="208"/>
    </location>
</feature>
<feature type="transmembrane region" description="Helical" evidence="8">
    <location>
        <begin position="7"/>
        <end position="25"/>
    </location>
</feature>
<comment type="catalytic activity">
    <reaction evidence="8">
        <text>N-terminal S-1,2-diacyl-sn-glyceryl-L-cysteinyl-[lipoprotein] + a glycerophospholipid = N-acyl-S-1,2-diacyl-sn-glyceryl-L-cysteinyl-[lipoprotein] + a 2-acyl-sn-glycero-3-phospholipid + H(+)</text>
        <dbReference type="Rhea" id="RHEA:48228"/>
        <dbReference type="Rhea" id="RHEA-COMP:14681"/>
        <dbReference type="Rhea" id="RHEA-COMP:14684"/>
        <dbReference type="ChEBI" id="CHEBI:15378"/>
        <dbReference type="ChEBI" id="CHEBI:136912"/>
        <dbReference type="ChEBI" id="CHEBI:140656"/>
        <dbReference type="ChEBI" id="CHEBI:140657"/>
        <dbReference type="ChEBI" id="CHEBI:140660"/>
        <dbReference type="EC" id="2.3.1.269"/>
    </reaction>
</comment>
<evidence type="ECO:0000256" key="5">
    <source>
        <dbReference type="ARBA" id="ARBA00022989"/>
    </source>
</evidence>
<dbReference type="InterPro" id="IPR003010">
    <property type="entry name" value="C-N_Hydrolase"/>
</dbReference>
<dbReference type="HAMAP" id="MF_01148">
    <property type="entry name" value="Lnt"/>
    <property type="match status" value="1"/>
</dbReference>
<dbReference type="Gene3D" id="3.60.110.10">
    <property type="entry name" value="Carbon-nitrogen hydrolase"/>
    <property type="match status" value="1"/>
</dbReference>
<dbReference type="Proteomes" id="UP001500390">
    <property type="component" value="Unassembled WGS sequence"/>
</dbReference>
<evidence type="ECO:0000256" key="4">
    <source>
        <dbReference type="ARBA" id="ARBA00022692"/>
    </source>
</evidence>
<dbReference type="NCBIfam" id="TIGR00546">
    <property type="entry name" value="lnt"/>
    <property type="match status" value="1"/>
</dbReference>
<keyword evidence="7 8" id="KW-0012">Acyltransferase</keyword>
<dbReference type="InterPro" id="IPR036526">
    <property type="entry name" value="C-N_Hydrolase_sf"/>
</dbReference>
<reference evidence="11" key="1">
    <citation type="journal article" date="2019" name="Int. J. Syst. Evol. Microbiol.">
        <title>The Global Catalogue of Microorganisms (GCM) 10K type strain sequencing project: providing services to taxonomists for standard genome sequencing and annotation.</title>
        <authorList>
            <consortium name="The Broad Institute Genomics Platform"/>
            <consortium name="The Broad Institute Genome Sequencing Center for Infectious Disease"/>
            <person name="Wu L."/>
            <person name="Ma J."/>
        </authorList>
    </citation>
    <scope>NUCLEOTIDE SEQUENCE [LARGE SCALE GENOMIC DNA]</scope>
    <source>
        <strain evidence="11">JCM 17738</strain>
    </source>
</reference>
<dbReference type="PANTHER" id="PTHR38686:SF1">
    <property type="entry name" value="APOLIPOPROTEIN N-ACYLTRANSFERASE"/>
    <property type="match status" value="1"/>
</dbReference>
<proteinExistence type="inferred from homology"/>
<organism evidence="10 11">
    <name type="scientific">Ornithinibacter aureus</name>
    <dbReference type="NCBI Taxonomy" id="622664"/>
    <lineage>
        <taxon>Bacteria</taxon>
        <taxon>Bacillati</taxon>
        <taxon>Actinomycetota</taxon>
        <taxon>Actinomycetes</taxon>
        <taxon>Micrococcales</taxon>
        <taxon>Intrasporangiaceae</taxon>
        <taxon>Ornithinibacter</taxon>
    </lineage>
</organism>
<dbReference type="Pfam" id="PF20154">
    <property type="entry name" value="LNT_N"/>
    <property type="match status" value="1"/>
</dbReference>
<protein>
    <recommendedName>
        <fullName evidence="8">Apolipoprotein N-acyltransferase</fullName>
        <shortName evidence="8">ALP N-acyltransferase</shortName>
        <ecNumber evidence="8">2.3.1.269</ecNumber>
    </recommendedName>
</protein>
<dbReference type="PANTHER" id="PTHR38686">
    <property type="entry name" value="APOLIPOPROTEIN N-ACYLTRANSFERASE"/>
    <property type="match status" value="1"/>
</dbReference>
<feature type="domain" description="CN hydrolase" evidence="9">
    <location>
        <begin position="220"/>
        <end position="476"/>
    </location>
</feature>
<evidence type="ECO:0000256" key="7">
    <source>
        <dbReference type="ARBA" id="ARBA00023315"/>
    </source>
</evidence>
<keyword evidence="2 8" id="KW-1003">Cell membrane</keyword>
<evidence type="ECO:0000256" key="1">
    <source>
        <dbReference type="ARBA" id="ARBA00004651"/>
    </source>
</evidence>
<comment type="subcellular location">
    <subcellularLocation>
        <location evidence="1 8">Cell membrane</location>
        <topology evidence="1 8">Multi-pass membrane protein</topology>
    </subcellularLocation>
</comment>
<comment type="similarity">
    <text evidence="8">Belongs to the CN hydrolase family. Apolipoprotein N-acyltransferase subfamily.</text>
</comment>
<evidence type="ECO:0000256" key="2">
    <source>
        <dbReference type="ARBA" id="ARBA00022475"/>
    </source>
</evidence>
<gene>
    <name evidence="10" type="primary">lnt_1</name>
    <name evidence="8" type="synonym">lnt</name>
    <name evidence="10" type="ORF">GCM10023153_02340</name>
</gene>
<dbReference type="CDD" id="cd07571">
    <property type="entry name" value="ALP_N-acyl_transferase"/>
    <property type="match status" value="1"/>
</dbReference>
<keyword evidence="6 8" id="KW-0472">Membrane</keyword>
<dbReference type="RefSeq" id="WP_246196735.1">
    <property type="nucleotide sequence ID" value="NZ_BAABFX010000009.1"/>
</dbReference>
<comment type="caution">
    <text evidence="10">The sequence shown here is derived from an EMBL/GenBank/DDBJ whole genome shotgun (WGS) entry which is preliminary data.</text>
</comment>
<evidence type="ECO:0000256" key="8">
    <source>
        <dbReference type="HAMAP-Rule" id="MF_01148"/>
    </source>
</evidence>
<sequence>MPTPLRYTARPAAALAAGLCLWLAFPDAHLWFLAPVGVALLGAATLTAGGRRGAALGMLAGLAFFVPTLSWSGIYVGALPWFALATLQALYVAAMSGVVGFAGRRLVDAGHRTLAVAVVPLGWVVQEWARGTTPYGGFPWARLAFSQADSPLAHVARWLGAPGVTLAVATVGAGLLVTASALVERRRDTLLIGLAVSVLPWSAGLLPLPTGGRAVTVGFVQGNVPKAGLDFNAERRAVLDNHVRGTELLASRAPEDLSLVVWPENSSDIDPLRNADAAAQVERARAAVGVPLLIGAVLAEPVGASSNVSLFYTGEGVDPQRYTKLHPVPFAEYMPSRDFFRRFSSAVDLAGNFVAGSEIGVFTVPSSGGEYAALPTICFEVAYDGLMRDSVLAAGEQESLLVVQTNNATFGYTAESEQQFAISRIRAIEHGRSVAHVSTVGVSGFIAPDGSVSGKTGLFTAEQEIGTPVVRDELSPSDRLGPVPEWLSAALLLALVVGSMRSRRSVRVLAPSIRPREDHTVV</sequence>
<keyword evidence="11" id="KW-1185">Reference proteome</keyword>
<comment type="caution">
    <text evidence="8">Lacks conserved residue(s) required for the propagation of feature annotation.</text>
</comment>
<evidence type="ECO:0000313" key="10">
    <source>
        <dbReference type="EMBL" id="GAA4387730.1"/>
    </source>
</evidence>
<dbReference type="Pfam" id="PF00795">
    <property type="entry name" value="CN_hydrolase"/>
    <property type="match status" value="1"/>
</dbReference>
<dbReference type="InterPro" id="IPR045378">
    <property type="entry name" value="LNT_N"/>
</dbReference>
<dbReference type="InterPro" id="IPR004563">
    <property type="entry name" value="Apolipo_AcylTrfase"/>
</dbReference>
<feature type="transmembrane region" description="Helical" evidence="8">
    <location>
        <begin position="159"/>
        <end position="183"/>
    </location>
</feature>
<dbReference type="EC" id="2.3.1.269" evidence="8"/>
<name>A0ABP8JB29_9MICO</name>
<feature type="transmembrane region" description="Helical" evidence="8">
    <location>
        <begin position="81"/>
        <end position="101"/>
    </location>
</feature>
<keyword evidence="3 8" id="KW-0808">Transferase</keyword>
<dbReference type="SUPFAM" id="SSF56317">
    <property type="entry name" value="Carbon-nitrogen hydrolase"/>
    <property type="match status" value="1"/>
</dbReference>
<evidence type="ECO:0000256" key="3">
    <source>
        <dbReference type="ARBA" id="ARBA00022679"/>
    </source>
</evidence>
<accession>A0ABP8JB29</accession>
<evidence type="ECO:0000313" key="11">
    <source>
        <dbReference type="Proteomes" id="UP001500390"/>
    </source>
</evidence>
<comment type="function">
    <text evidence="8">Catalyzes the phospholipid dependent N-acylation of the N-terminal cysteine of apolipoprotein, the last step in lipoprotein maturation.</text>
</comment>
<dbReference type="EMBL" id="BAABFX010000009">
    <property type="protein sequence ID" value="GAA4387730.1"/>
    <property type="molecule type" value="Genomic_DNA"/>
</dbReference>
<evidence type="ECO:0000259" key="9">
    <source>
        <dbReference type="PROSITE" id="PS50263"/>
    </source>
</evidence>
<keyword evidence="4 8" id="KW-0812">Transmembrane</keyword>
<evidence type="ECO:0000256" key="6">
    <source>
        <dbReference type="ARBA" id="ARBA00023136"/>
    </source>
</evidence>
<comment type="pathway">
    <text evidence="8">Protein modification; lipoprotein biosynthesis (N-acyl transfer).</text>
</comment>
<keyword evidence="5 8" id="KW-1133">Transmembrane helix</keyword>
<feature type="transmembrane region" description="Helical" evidence="8">
    <location>
        <begin position="56"/>
        <end position="75"/>
    </location>
</feature>
<dbReference type="PROSITE" id="PS50263">
    <property type="entry name" value="CN_HYDROLASE"/>
    <property type="match status" value="1"/>
</dbReference>